<protein>
    <submittedName>
        <fullName evidence="1">Uncharacterized protein</fullName>
    </submittedName>
</protein>
<dbReference type="Proteomes" id="UP000435112">
    <property type="component" value="Unassembled WGS sequence"/>
</dbReference>
<dbReference type="AlphaFoldDB" id="A0A6A3NLB8"/>
<reference evidence="1 2" key="1">
    <citation type="submission" date="2018-09" db="EMBL/GenBank/DDBJ databases">
        <title>Genomic investigation of the strawberry pathogen Phytophthora fragariae indicates pathogenicity is determined by transcriptional variation in three key races.</title>
        <authorList>
            <person name="Adams T.M."/>
            <person name="Armitage A.D."/>
            <person name="Sobczyk M.K."/>
            <person name="Bates H.J."/>
            <person name="Dunwell J.M."/>
            <person name="Nellist C.F."/>
            <person name="Harrison R.J."/>
        </authorList>
    </citation>
    <scope>NUCLEOTIDE SEQUENCE [LARGE SCALE GENOMIC DNA]</scope>
    <source>
        <strain evidence="1 2">SCRP324</strain>
    </source>
</reference>
<sequence length="98" mass="10556">MARPLAALGHRCQPLLTSSGLIDAAAESCQAHRVAVAASATPNGSVGFLHAFLLYLSGNPCKNVKSRFNKVEIGGIYQAPHRYTVPVRRKSTHASRTW</sequence>
<organism evidence="1 2">
    <name type="scientific">Phytophthora rubi</name>
    <dbReference type="NCBI Taxonomy" id="129364"/>
    <lineage>
        <taxon>Eukaryota</taxon>
        <taxon>Sar</taxon>
        <taxon>Stramenopiles</taxon>
        <taxon>Oomycota</taxon>
        <taxon>Peronosporomycetes</taxon>
        <taxon>Peronosporales</taxon>
        <taxon>Peronosporaceae</taxon>
        <taxon>Phytophthora</taxon>
    </lineage>
</organism>
<name>A0A6A3NLB8_9STRA</name>
<gene>
    <name evidence="1" type="ORF">PR002_g2993</name>
</gene>
<dbReference type="EMBL" id="QXFU01000106">
    <property type="protein sequence ID" value="KAE9044070.1"/>
    <property type="molecule type" value="Genomic_DNA"/>
</dbReference>
<evidence type="ECO:0000313" key="2">
    <source>
        <dbReference type="Proteomes" id="UP000435112"/>
    </source>
</evidence>
<comment type="caution">
    <text evidence="1">The sequence shown here is derived from an EMBL/GenBank/DDBJ whole genome shotgun (WGS) entry which is preliminary data.</text>
</comment>
<accession>A0A6A3NLB8</accession>
<proteinExistence type="predicted"/>
<evidence type="ECO:0000313" key="1">
    <source>
        <dbReference type="EMBL" id="KAE9044070.1"/>
    </source>
</evidence>